<dbReference type="InterPro" id="IPR005887">
    <property type="entry name" value="GH92_a_mannosidase_put"/>
</dbReference>
<dbReference type="EMBL" id="AP025739">
    <property type="protein sequence ID" value="BDI33545.1"/>
    <property type="molecule type" value="Genomic_DNA"/>
</dbReference>
<organism evidence="1 2">
    <name type="scientific">Capsulimonas corticalis</name>
    <dbReference type="NCBI Taxonomy" id="2219043"/>
    <lineage>
        <taxon>Bacteria</taxon>
        <taxon>Bacillati</taxon>
        <taxon>Armatimonadota</taxon>
        <taxon>Armatimonadia</taxon>
        <taxon>Capsulimonadales</taxon>
        <taxon>Capsulimonadaceae</taxon>
        <taxon>Capsulimonas</taxon>
    </lineage>
</organism>
<dbReference type="Gene3D" id="1.20.1610.10">
    <property type="entry name" value="alpha-1,2-mannosidases domains"/>
    <property type="match status" value="1"/>
</dbReference>
<dbReference type="PANTHER" id="PTHR12143:SF39">
    <property type="entry name" value="SECRETED PROTEIN"/>
    <property type="match status" value="1"/>
</dbReference>
<evidence type="ECO:0000313" key="1">
    <source>
        <dbReference type="EMBL" id="BDI33545.1"/>
    </source>
</evidence>
<dbReference type="Pfam" id="PF17678">
    <property type="entry name" value="Glyco_hydro_92N"/>
    <property type="match status" value="1"/>
</dbReference>
<dbReference type="InterPro" id="IPR012939">
    <property type="entry name" value="Glyco_hydro_92"/>
</dbReference>
<gene>
    <name evidence="1" type="ORF">CCAX7_55960</name>
</gene>
<dbReference type="Proteomes" id="UP000287394">
    <property type="component" value="Chromosome"/>
</dbReference>
<dbReference type="Gene3D" id="2.70.98.10">
    <property type="match status" value="1"/>
</dbReference>
<dbReference type="InterPro" id="IPR035992">
    <property type="entry name" value="Ricin_B-like_lectins"/>
</dbReference>
<dbReference type="FunFam" id="3.30.2080.10:FF:000001">
    <property type="entry name" value="Alpha-1,2-mannosidase subfamily"/>
    <property type="match status" value="1"/>
</dbReference>
<dbReference type="AlphaFoldDB" id="A0A402D0P0"/>
<dbReference type="Pfam" id="PF14200">
    <property type="entry name" value="RicinB_lectin_2"/>
    <property type="match status" value="1"/>
</dbReference>
<dbReference type="InterPro" id="IPR000772">
    <property type="entry name" value="Ricin_B_lectin"/>
</dbReference>
<dbReference type="GO" id="GO:0000224">
    <property type="term" value="F:peptide-N4-(N-acetyl-beta-glucosaminyl)asparagine amidase activity"/>
    <property type="evidence" value="ECO:0007669"/>
    <property type="project" value="TreeGrafter"/>
</dbReference>
<evidence type="ECO:0000313" key="2">
    <source>
        <dbReference type="Proteomes" id="UP000287394"/>
    </source>
</evidence>
<name>A0A402D0P0_9BACT</name>
<dbReference type="CDD" id="cd00161">
    <property type="entry name" value="beta-trefoil_Ricin-like"/>
    <property type="match status" value="1"/>
</dbReference>
<keyword evidence="2" id="KW-1185">Reference proteome</keyword>
<dbReference type="Gene3D" id="1.20.1050.60">
    <property type="entry name" value="alpha-1,2-mannosidase"/>
    <property type="match status" value="1"/>
</dbReference>
<proteinExistence type="predicted"/>
<dbReference type="KEGG" id="ccot:CCAX7_55960"/>
<dbReference type="InterPro" id="IPR050883">
    <property type="entry name" value="PNGase"/>
</dbReference>
<dbReference type="SUPFAM" id="SSF48208">
    <property type="entry name" value="Six-hairpin glycosidases"/>
    <property type="match status" value="1"/>
</dbReference>
<dbReference type="GO" id="GO:0005829">
    <property type="term" value="C:cytosol"/>
    <property type="evidence" value="ECO:0007669"/>
    <property type="project" value="TreeGrafter"/>
</dbReference>
<dbReference type="Gene3D" id="3.30.2080.10">
    <property type="entry name" value="GH92 mannosidase domain"/>
    <property type="match status" value="1"/>
</dbReference>
<dbReference type="RefSeq" id="WP_119323123.1">
    <property type="nucleotide sequence ID" value="NZ_AP025739.1"/>
</dbReference>
<dbReference type="GO" id="GO:0006516">
    <property type="term" value="P:glycoprotein catabolic process"/>
    <property type="evidence" value="ECO:0007669"/>
    <property type="project" value="TreeGrafter"/>
</dbReference>
<accession>A0A402D0P0</accession>
<dbReference type="PROSITE" id="PS50231">
    <property type="entry name" value="RICIN_B_LECTIN"/>
    <property type="match status" value="1"/>
</dbReference>
<dbReference type="GO" id="GO:0005975">
    <property type="term" value="P:carbohydrate metabolic process"/>
    <property type="evidence" value="ECO:0007669"/>
    <property type="project" value="InterPro"/>
</dbReference>
<dbReference type="NCBIfam" id="TIGR01180">
    <property type="entry name" value="aman2_put"/>
    <property type="match status" value="1"/>
</dbReference>
<dbReference type="InterPro" id="IPR041371">
    <property type="entry name" value="GH92_N"/>
</dbReference>
<dbReference type="OrthoDB" id="9804511at2"/>
<dbReference type="InterPro" id="IPR008928">
    <property type="entry name" value="6-hairpin_glycosidase_sf"/>
</dbReference>
<dbReference type="InterPro" id="IPR014718">
    <property type="entry name" value="GH-type_carb-bd"/>
</dbReference>
<protein>
    <submittedName>
        <fullName evidence="1">Alpha-1,2-mannosidase</fullName>
    </submittedName>
</protein>
<dbReference type="Pfam" id="PF07971">
    <property type="entry name" value="Glyco_hydro_92"/>
    <property type="match status" value="1"/>
</dbReference>
<dbReference type="SUPFAM" id="SSF50370">
    <property type="entry name" value="Ricin B-like lectins"/>
    <property type="match status" value="1"/>
</dbReference>
<dbReference type="SMART" id="SM00458">
    <property type="entry name" value="RICIN"/>
    <property type="match status" value="1"/>
</dbReference>
<sequence>MNRLLSKLVNPSVRCLKCFMFTVIAGVILGFCAPLQAYTLQNLTQYVNPFCGTAGGGNAAFLYPGAVAPFGMVQWSPDTSQNPSGYQYSDTQVHGFSLTHGSGGGCNYGSDFSFMPILGTVNSSPYSSSNYSHLNTSYFANITGGSQHANPGYYSMQFNGITTELTATTRTGFGRFTYPSGNTASMLINLGGDTNGTINASIQINPGGNEISGWTQMSGMCGTAPGIMYFDVVFDHSFSSYGVWNGSTYYANGQTTTGASSGAAFSFNLSGGGVVLAHTALSSVSVANARANLAAESPGSSFNNNGFNAEVTAANNAWNAYLNEIQVSGGSAADTQTFYTMMYRTLLAPNVVSDVNGQYMGFDGSVHTLSGRTQYGWYSGWDIYRNECQFLAMIDPVRASDMAQSLVQDAADCGAMPRWADTFGDGGLMLGDCSTPIIGDMYAFGARSFDTASALADMKRAALTPNVQARNGTYERPNESSFLSLGYVPSGPTQGGYAPVCMTLEYCIDDYALAQFANAIGSTGDYLPSMQRAQNWRNLYNSSTGYIQMRDSNGAWSSGFPTYNGSAFADGDVYQYVWAVPFNLSSLFNSMGGASTALSRLNNFFTQINDSDTSNGQYAFMGNEPCAATPWIYTSLGQPYKASSTVRQIMTQLFNASSNGYPGNDDFGAESSWYVWAALGMYPAIPGSDVLVLHGPLFPQATLNLQHGTITITGSGASDSAPYVQSLSVNGQSSNASWIHFANFVNGGTLSYSMGASANTGWGTSSLPPSDTDGMTVTGIAGTHLIVNHANGLAIDNGSTTTQGAGVIQWGPNGGSAQKWTFTQNSDTSWNIVNQFSGQSLDVPGGSTTNGTQIIQWGANGGDNQRWWVDIQPSGSYKIWNKANSLALDDDNMTGNGSPLIQWTWNGGNNQLWNLQ</sequence>
<reference evidence="1 2" key="1">
    <citation type="journal article" date="2019" name="Int. J. Syst. Evol. Microbiol.">
        <title>Capsulimonas corticalis gen. nov., sp. nov., an aerobic capsulated bacterium, of a novel bacterial order, Capsulimonadales ord. nov., of the class Armatimonadia of the phylum Armatimonadetes.</title>
        <authorList>
            <person name="Li J."/>
            <person name="Kudo C."/>
            <person name="Tonouchi A."/>
        </authorList>
    </citation>
    <scope>NUCLEOTIDE SEQUENCE [LARGE SCALE GENOMIC DNA]</scope>
    <source>
        <strain evidence="1 2">AX-7</strain>
    </source>
</reference>
<dbReference type="GO" id="GO:0030246">
    <property type="term" value="F:carbohydrate binding"/>
    <property type="evidence" value="ECO:0007669"/>
    <property type="project" value="InterPro"/>
</dbReference>
<dbReference type="PANTHER" id="PTHR12143">
    <property type="entry name" value="PEPTIDE N-GLYCANASE PNGASE -RELATED"/>
    <property type="match status" value="1"/>
</dbReference>
<dbReference type="Gene3D" id="2.80.10.50">
    <property type="match status" value="2"/>
</dbReference>